<gene>
    <name evidence="4" type="ORF">LPB301_01435</name>
</gene>
<evidence type="ECO:0000256" key="1">
    <source>
        <dbReference type="ARBA" id="ARBA00022729"/>
    </source>
</evidence>
<feature type="chain" id="PRO_5008616115" description="DM13 domain-containing protein" evidence="2">
    <location>
        <begin position="20"/>
        <end position="233"/>
    </location>
</feature>
<dbReference type="EMBL" id="LSFL01000003">
    <property type="protein sequence ID" value="OBY67627.1"/>
    <property type="molecule type" value="Genomic_DNA"/>
</dbReference>
<protein>
    <recommendedName>
        <fullName evidence="3">DM13 domain-containing protein</fullName>
    </recommendedName>
</protein>
<dbReference type="NCBIfam" id="TIGR04183">
    <property type="entry name" value="Por_Secre_tail"/>
    <property type="match status" value="1"/>
</dbReference>
<accession>A0A1B8U720</accession>
<dbReference type="KEGG" id="prn:BW723_08055"/>
<keyword evidence="5" id="KW-1185">Reference proteome</keyword>
<proteinExistence type="predicted"/>
<feature type="signal peptide" evidence="2">
    <location>
        <begin position="1"/>
        <end position="19"/>
    </location>
</feature>
<comment type="caution">
    <text evidence="4">The sequence shown here is derived from an EMBL/GenBank/DDBJ whole genome shotgun (WGS) entry which is preliminary data.</text>
</comment>
<dbReference type="InterPro" id="IPR026444">
    <property type="entry name" value="Secre_tail"/>
</dbReference>
<sequence length="233" mass="25881">MNKLLLIAFLSLSYLQINAQCAETLTGFGNNPDQDSYNIVGDVTLILNTNNTITLNLGSNFRTAPGPDIRAFLVDSNGISDDVLATTLIANLNHFEIGLTQDSGRQSFTVAIPDDKNITDFDKVFFYCLEFNHFWDLGTFTSFSSDNCSVLNIDEIKLDRISIYPNPAKNKIQLSNINAISAEIRIFNVLGKQVFHQSKITNNSIDISSFKKGVYLAKINVDGKTKTQKLVIQ</sequence>
<reference evidence="5" key="1">
    <citation type="submission" date="2016-02" db="EMBL/GenBank/DDBJ databases">
        <title>Paenibacillus sp. LPB0068, isolated from Crassostrea gigas.</title>
        <authorList>
            <person name="Shin S.-K."/>
            <person name="Yi H."/>
        </authorList>
    </citation>
    <scope>NUCLEOTIDE SEQUENCE [LARGE SCALE GENOMIC DNA]</scope>
    <source>
        <strain evidence="5">KCTC 23969</strain>
    </source>
</reference>
<dbReference type="OrthoDB" id="6395291at2"/>
<dbReference type="PROSITE" id="PS51549">
    <property type="entry name" value="DM13"/>
    <property type="match status" value="1"/>
</dbReference>
<dbReference type="STRING" id="996801.BW723_08055"/>
<dbReference type="AlphaFoldDB" id="A0A1B8U720"/>
<dbReference type="InterPro" id="IPR019545">
    <property type="entry name" value="DM13_domain"/>
</dbReference>
<evidence type="ECO:0000256" key="2">
    <source>
        <dbReference type="SAM" id="SignalP"/>
    </source>
</evidence>
<feature type="domain" description="DM13" evidence="3">
    <location>
        <begin position="26"/>
        <end position="141"/>
    </location>
</feature>
<name>A0A1B8U720_9FLAO</name>
<dbReference type="Pfam" id="PF10517">
    <property type="entry name" value="DM13"/>
    <property type="match status" value="1"/>
</dbReference>
<keyword evidence="1 2" id="KW-0732">Signal</keyword>
<dbReference type="Proteomes" id="UP000092612">
    <property type="component" value="Unassembled WGS sequence"/>
</dbReference>
<evidence type="ECO:0000313" key="5">
    <source>
        <dbReference type="Proteomes" id="UP000092612"/>
    </source>
</evidence>
<organism evidence="4 5">
    <name type="scientific">Polaribacter reichenbachii</name>
    <dbReference type="NCBI Taxonomy" id="996801"/>
    <lineage>
        <taxon>Bacteria</taxon>
        <taxon>Pseudomonadati</taxon>
        <taxon>Bacteroidota</taxon>
        <taxon>Flavobacteriia</taxon>
        <taxon>Flavobacteriales</taxon>
        <taxon>Flavobacteriaceae</taxon>
    </lineage>
</organism>
<dbReference type="Pfam" id="PF18962">
    <property type="entry name" value="Por_Secre_tail"/>
    <property type="match status" value="1"/>
</dbReference>
<evidence type="ECO:0000313" key="4">
    <source>
        <dbReference type="EMBL" id="OBY67627.1"/>
    </source>
</evidence>
<evidence type="ECO:0000259" key="3">
    <source>
        <dbReference type="PROSITE" id="PS51549"/>
    </source>
</evidence>
<dbReference type="RefSeq" id="WP_068356329.1">
    <property type="nucleotide sequence ID" value="NZ_CP019337.1"/>
</dbReference>